<sequence>MVGMRIVRILDANEEVEWPGGTILDDNDDFVVVDLGDDVVFQNADGYVLVQKDYKVDNCVWQVHKTDADPFPSRPHAHCVGGPHRFVGNKLHLGTRQLFAGAKPLDLFLHKKPFTKLIKLIQPKFPSIKLPLES</sequence>
<reference evidence="1 2" key="1">
    <citation type="journal article" date="2009" name="Appl. Environ. Microbiol.">
        <title>Rhizobium sp. strain NGR234 possesses a remarkable number of secretion systems.</title>
        <authorList>
            <person name="Schmeisser C."/>
            <person name="Liesegang H."/>
            <person name="Krysciak D."/>
            <person name="Bakkou N."/>
            <person name="Le Quere A."/>
            <person name="Wollherr A."/>
            <person name="Heinemeyer I."/>
            <person name="Morgenstern B."/>
            <person name="Pommerening-Roeser A."/>
            <person name="Flores M."/>
            <person name="Palacios R."/>
            <person name="Brenner S."/>
            <person name="Gottschalk G."/>
            <person name="Schmitz R.A."/>
            <person name="Broughton W.J."/>
            <person name="Perret X."/>
            <person name="Strittmatter A.W."/>
            <person name="Streit W.R."/>
        </authorList>
    </citation>
    <scope>NUCLEOTIDE SEQUENCE [LARGE SCALE GENOMIC DNA]</scope>
    <source>
        <strain evidence="2">NBRC 101917 / NGR234</strain>
    </source>
</reference>
<dbReference type="EMBL" id="CP001389">
    <property type="protein sequence ID" value="ACP26013.1"/>
    <property type="molecule type" value="Genomic_DNA"/>
</dbReference>
<protein>
    <submittedName>
        <fullName evidence="1">Uncharacterized protein</fullName>
    </submittedName>
</protein>
<dbReference type="HOGENOM" id="CLU_1894537_0_0_5"/>
<dbReference type="KEGG" id="rhi:NGR_c22530"/>
<evidence type="ECO:0000313" key="2">
    <source>
        <dbReference type="Proteomes" id="UP000001054"/>
    </source>
</evidence>
<dbReference type="OrthoDB" id="8481176at2"/>
<name>C3MFF6_SINFN</name>
<accession>C3MFF6</accession>
<evidence type="ECO:0000313" key="1">
    <source>
        <dbReference type="EMBL" id="ACP26013.1"/>
    </source>
</evidence>
<dbReference type="Proteomes" id="UP000001054">
    <property type="component" value="Chromosome"/>
</dbReference>
<gene>
    <name evidence="1" type="ordered locus">NGR_c22530</name>
</gene>
<organism evidence="1 2">
    <name type="scientific">Sinorhizobium fredii (strain NBRC 101917 / NGR234)</name>
    <dbReference type="NCBI Taxonomy" id="394"/>
    <lineage>
        <taxon>Bacteria</taxon>
        <taxon>Pseudomonadati</taxon>
        <taxon>Pseudomonadota</taxon>
        <taxon>Alphaproteobacteria</taxon>
        <taxon>Hyphomicrobiales</taxon>
        <taxon>Rhizobiaceae</taxon>
        <taxon>Sinorhizobium/Ensifer group</taxon>
        <taxon>Sinorhizobium</taxon>
    </lineage>
</organism>
<dbReference type="RefSeq" id="WP_012708771.1">
    <property type="nucleotide sequence ID" value="NC_012587.1"/>
</dbReference>
<proteinExistence type="predicted"/>
<keyword evidence="2" id="KW-1185">Reference proteome</keyword>
<dbReference type="STRING" id="394.NGR_c22530"/>
<dbReference type="AlphaFoldDB" id="C3MFF6"/>